<protein>
    <recommendedName>
        <fullName evidence="3">TetR family transcriptional regulator</fullName>
    </recommendedName>
</protein>
<sequence>MLTEGRGTGAFRADMPLEWQVTACFSLMHAAAAEVMAGRLDQGEAERVVVRTIEAACAGER</sequence>
<reference evidence="1 2" key="1">
    <citation type="journal article" date="2021" name="Arch. Microbiol.">
        <title>Myceligenerans indicum sp. nov., an actinobacterium isolated from mangrove sediment of Sundarbans, India.</title>
        <authorList>
            <person name="Asha K."/>
            <person name="Bhadury P."/>
        </authorList>
    </citation>
    <scope>NUCLEOTIDE SEQUENCE [LARGE SCALE GENOMIC DNA]</scope>
    <source>
        <strain evidence="1 2">I2</strain>
    </source>
</reference>
<evidence type="ECO:0000313" key="2">
    <source>
        <dbReference type="Proteomes" id="UP000675409"/>
    </source>
</evidence>
<dbReference type="RefSeq" id="WP_201846358.1">
    <property type="nucleotide sequence ID" value="NZ_JABBYC010000011.1"/>
</dbReference>
<dbReference type="EMBL" id="JABBYC010000011">
    <property type="protein sequence ID" value="MBL0886430.1"/>
    <property type="molecule type" value="Genomic_DNA"/>
</dbReference>
<evidence type="ECO:0008006" key="3">
    <source>
        <dbReference type="Google" id="ProtNLM"/>
    </source>
</evidence>
<dbReference type="Gene3D" id="1.10.357.10">
    <property type="entry name" value="Tetracycline Repressor, domain 2"/>
    <property type="match status" value="1"/>
</dbReference>
<proteinExistence type="predicted"/>
<accession>A0ABS1LJL7</accession>
<gene>
    <name evidence="1" type="ORF">HGK34_09130</name>
</gene>
<name>A0ABS1LJL7_9MICO</name>
<dbReference type="Proteomes" id="UP000675409">
    <property type="component" value="Unassembled WGS sequence"/>
</dbReference>
<organism evidence="1 2">
    <name type="scientific">Myceligenerans indicum</name>
    <dbReference type="NCBI Taxonomy" id="2593663"/>
    <lineage>
        <taxon>Bacteria</taxon>
        <taxon>Bacillati</taxon>
        <taxon>Actinomycetota</taxon>
        <taxon>Actinomycetes</taxon>
        <taxon>Micrococcales</taxon>
        <taxon>Promicromonosporaceae</taxon>
        <taxon>Myceligenerans</taxon>
    </lineage>
</organism>
<evidence type="ECO:0000313" key="1">
    <source>
        <dbReference type="EMBL" id="MBL0886430.1"/>
    </source>
</evidence>
<keyword evidence="2" id="KW-1185">Reference proteome</keyword>
<comment type="caution">
    <text evidence="1">The sequence shown here is derived from an EMBL/GenBank/DDBJ whole genome shotgun (WGS) entry which is preliminary data.</text>
</comment>